<dbReference type="AlphaFoldDB" id="A0AAD6UKY6"/>
<protein>
    <submittedName>
        <fullName evidence="1">Uncharacterized protein</fullName>
    </submittedName>
</protein>
<proteinExistence type="predicted"/>
<sequence length="73" mass="8198">MACQPPTTPSFALLPLPPLTVECYHLLSSLPLFVFVAGSLAPPPHGRYIQPRYQIFPKTRRTPHGRYPGKRLT</sequence>
<evidence type="ECO:0000313" key="2">
    <source>
        <dbReference type="Proteomes" id="UP001222325"/>
    </source>
</evidence>
<dbReference type="Proteomes" id="UP001222325">
    <property type="component" value="Unassembled WGS sequence"/>
</dbReference>
<evidence type="ECO:0000313" key="1">
    <source>
        <dbReference type="EMBL" id="KAJ7102414.1"/>
    </source>
</evidence>
<organism evidence="1 2">
    <name type="scientific">Mycena belliarum</name>
    <dbReference type="NCBI Taxonomy" id="1033014"/>
    <lineage>
        <taxon>Eukaryota</taxon>
        <taxon>Fungi</taxon>
        <taxon>Dikarya</taxon>
        <taxon>Basidiomycota</taxon>
        <taxon>Agaricomycotina</taxon>
        <taxon>Agaricomycetes</taxon>
        <taxon>Agaricomycetidae</taxon>
        <taxon>Agaricales</taxon>
        <taxon>Marasmiineae</taxon>
        <taxon>Mycenaceae</taxon>
        <taxon>Mycena</taxon>
    </lineage>
</organism>
<dbReference type="EMBL" id="JARJCN010000003">
    <property type="protein sequence ID" value="KAJ7102414.1"/>
    <property type="molecule type" value="Genomic_DNA"/>
</dbReference>
<comment type="caution">
    <text evidence="1">The sequence shown here is derived from an EMBL/GenBank/DDBJ whole genome shotgun (WGS) entry which is preliminary data.</text>
</comment>
<keyword evidence="2" id="KW-1185">Reference proteome</keyword>
<gene>
    <name evidence="1" type="ORF">B0H15DRAFT_814527</name>
</gene>
<accession>A0AAD6UKY6</accession>
<name>A0AAD6UKY6_9AGAR</name>
<reference evidence="1" key="1">
    <citation type="submission" date="2023-03" db="EMBL/GenBank/DDBJ databases">
        <title>Massive genome expansion in bonnet fungi (Mycena s.s.) driven by repeated elements and novel gene families across ecological guilds.</title>
        <authorList>
            <consortium name="Lawrence Berkeley National Laboratory"/>
            <person name="Harder C.B."/>
            <person name="Miyauchi S."/>
            <person name="Viragh M."/>
            <person name="Kuo A."/>
            <person name="Thoen E."/>
            <person name="Andreopoulos B."/>
            <person name="Lu D."/>
            <person name="Skrede I."/>
            <person name="Drula E."/>
            <person name="Henrissat B."/>
            <person name="Morin E."/>
            <person name="Kohler A."/>
            <person name="Barry K."/>
            <person name="LaButti K."/>
            <person name="Morin E."/>
            <person name="Salamov A."/>
            <person name="Lipzen A."/>
            <person name="Mereny Z."/>
            <person name="Hegedus B."/>
            <person name="Baldrian P."/>
            <person name="Stursova M."/>
            <person name="Weitz H."/>
            <person name="Taylor A."/>
            <person name="Grigoriev I.V."/>
            <person name="Nagy L.G."/>
            <person name="Martin F."/>
            <person name="Kauserud H."/>
        </authorList>
    </citation>
    <scope>NUCLEOTIDE SEQUENCE</scope>
    <source>
        <strain evidence="1">CBHHK173m</strain>
    </source>
</reference>